<keyword evidence="4" id="KW-0812">Transmembrane</keyword>
<dbReference type="InterPro" id="IPR011623">
    <property type="entry name" value="7TMR_DISM_rcpt_extracell_dom1"/>
</dbReference>
<accession>A0ABW8JY79</accession>
<protein>
    <recommendedName>
        <fullName evidence="1">diguanylate cyclase</fullName>
        <ecNumber evidence="1">2.7.7.65</ecNumber>
    </recommendedName>
</protein>
<dbReference type="EMBL" id="JADIKM010000003">
    <property type="protein sequence ID" value="MFK2904625.1"/>
    <property type="molecule type" value="Genomic_DNA"/>
</dbReference>
<feature type="domain" description="GGDEF" evidence="6">
    <location>
        <begin position="430"/>
        <end position="562"/>
    </location>
</feature>
<organism evidence="7 8">
    <name type="scientific">Dyella ginsengisoli</name>
    <dbReference type="NCBI Taxonomy" id="363848"/>
    <lineage>
        <taxon>Bacteria</taxon>
        <taxon>Pseudomonadati</taxon>
        <taxon>Pseudomonadota</taxon>
        <taxon>Gammaproteobacteria</taxon>
        <taxon>Lysobacterales</taxon>
        <taxon>Rhodanobacteraceae</taxon>
        <taxon>Dyella</taxon>
    </lineage>
</organism>
<feature type="chain" id="PRO_5046324165" description="diguanylate cyclase" evidence="5">
    <location>
        <begin position="34"/>
        <end position="583"/>
    </location>
</feature>
<dbReference type="SUPFAM" id="SSF55073">
    <property type="entry name" value="Nucleotide cyclase"/>
    <property type="match status" value="1"/>
</dbReference>
<feature type="transmembrane region" description="Helical" evidence="4">
    <location>
        <begin position="179"/>
        <end position="204"/>
    </location>
</feature>
<evidence type="ECO:0000256" key="5">
    <source>
        <dbReference type="SAM" id="SignalP"/>
    </source>
</evidence>
<feature type="transmembrane region" description="Helical" evidence="4">
    <location>
        <begin position="311"/>
        <end position="328"/>
    </location>
</feature>
<dbReference type="CDD" id="cd01949">
    <property type="entry name" value="GGDEF"/>
    <property type="match status" value="1"/>
</dbReference>
<reference evidence="7 8" key="1">
    <citation type="submission" date="2020-10" db="EMBL/GenBank/DDBJ databases">
        <title>Phylogeny of dyella-like bacteria.</title>
        <authorList>
            <person name="Fu J."/>
        </authorList>
    </citation>
    <scope>NUCLEOTIDE SEQUENCE [LARGE SCALE GENOMIC DNA]</scope>
    <source>
        <strain evidence="7 8">Gsoil3046</strain>
    </source>
</reference>
<evidence type="ECO:0000256" key="3">
    <source>
        <dbReference type="SAM" id="MobiDB-lite"/>
    </source>
</evidence>
<dbReference type="Pfam" id="PF00990">
    <property type="entry name" value="GGDEF"/>
    <property type="match status" value="1"/>
</dbReference>
<feature type="transmembrane region" description="Helical" evidence="4">
    <location>
        <begin position="237"/>
        <end position="262"/>
    </location>
</feature>
<feature type="transmembrane region" description="Helical" evidence="4">
    <location>
        <begin position="274"/>
        <end position="291"/>
    </location>
</feature>
<sequence length="583" mass="64026">MTRPAITRPPRWMRWAQRALYAFALLCSGYLHAATPLAGAWRDVREGDTPAKAMEDFRQGEMNRFNPALLQRLPQGARGSWVVLDPQPPWVQEERVLSIYPPPLGTVTLYDHNGPTVSLGLDDFQAAVHGHGRLAFLLGRDRQASKPLLLKFEPSARIAAPVSFRLQGWASYLGEDARWLVFATATLAVMLAMALMALCFAIILRDVTFGWYAGYILCYALIQGIQTGFVYHPLELYWLGGLSITVGSAAVALSVAFASLFMIRFCELQRFAPLLRIPVLALAVGMVAVVLMRCSQVDALENIGQLLVNPLLTLGAALLLLASIVAALRGSRHAWFFLAGWTPLLALTAMTSAQVNGALPGLAWLNDAGLAAGAFEAAVLSFGLADRALMIRRDRDEVRVLADKDSLTQALNRRAWNEAAILAMSDPSPRPQSLLFLDLDHFKILNDRRGHAAGDEALVAVSHALREELRPADLFGRYGGEEFVVLLDGAGEEEAMQVATRLCRRIHRLEIAVDEAHPQLTVSIGVAVRRANDSIDSLVARADQAMYDAKLAGRNRASLQRWHEESAAQRRVSRTGRVPQHTP</sequence>
<comment type="caution">
    <text evidence="7">The sequence shown here is derived from an EMBL/GenBank/DDBJ whole genome shotgun (WGS) entry which is preliminary data.</text>
</comment>
<keyword evidence="8" id="KW-1185">Reference proteome</keyword>
<dbReference type="EC" id="2.7.7.65" evidence="1"/>
<dbReference type="SMART" id="SM00267">
    <property type="entry name" value="GGDEF"/>
    <property type="match status" value="1"/>
</dbReference>
<gene>
    <name evidence="7" type="ORF">ISP17_11665</name>
</gene>
<dbReference type="InterPro" id="IPR029787">
    <property type="entry name" value="Nucleotide_cyclase"/>
</dbReference>
<dbReference type="Proteomes" id="UP001620460">
    <property type="component" value="Unassembled WGS sequence"/>
</dbReference>
<evidence type="ECO:0000313" key="7">
    <source>
        <dbReference type="EMBL" id="MFK2904625.1"/>
    </source>
</evidence>
<keyword evidence="5" id="KW-0732">Signal</keyword>
<feature type="transmembrane region" description="Helical" evidence="4">
    <location>
        <begin position="211"/>
        <end position="231"/>
    </location>
</feature>
<dbReference type="PANTHER" id="PTHR45138">
    <property type="entry name" value="REGULATORY COMPONENTS OF SENSORY TRANSDUCTION SYSTEM"/>
    <property type="match status" value="1"/>
</dbReference>
<feature type="transmembrane region" description="Helical" evidence="4">
    <location>
        <begin position="335"/>
        <end position="355"/>
    </location>
</feature>
<evidence type="ECO:0000256" key="2">
    <source>
        <dbReference type="ARBA" id="ARBA00034247"/>
    </source>
</evidence>
<keyword evidence="4" id="KW-1133">Transmembrane helix</keyword>
<dbReference type="InterPro" id="IPR050469">
    <property type="entry name" value="Diguanylate_Cyclase"/>
</dbReference>
<feature type="region of interest" description="Disordered" evidence="3">
    <location>
        <begin position="560"/>
        <end position="583"/>
    </location>
</feature>
<feature type="transmembrane region" description="Helical" evidence="4">
    <location>
        <begin position="361"/>
        <end position="385"/>
    </location>
</feature>
<dbReference type="InterPro" id="IPR043128">
    <property type="entry name" value="Rev_trsase/Diguanyl_cyclase"/>
</dbReference>
<dbReference type="InterPro" id="IPR000160">
    <property type="entry name" value="GGDEF_dom"/>
</dbReference>
<evidence type="ECO:0000313" key="8">
    <source>
        <dbReference type="Proteomes" id="UP001620460"/>
    </source>
</evidence>
<name>A0ABW8JY79_9GAMM</name>
<evidence type="ECO:0000256" key="4">
    <source>
        <dbReference type="SAM" id="Phobius"/>
    </source>
</evidence>
<dbReference type="PROSITE" id="PS50887">
    <property type="entry name" value="GGDEF"/>
    <property type="match status" value="1"/>
</dbReference>
<evidence type="ECO:0000259" key="6">
    <source>
        <dbReference type="PROSITE" id="PS50887"/>
    </source>
</evidence>
<proteinExistence type="predicted"/>
<dbReference type="RefSeq" id="WP_404633325.1">
    <property type="nucleotide sequence ID" value="NZ_JADIKM010000003.1"/>
</dbReference>
<feature type="signal peptide" evidence="5">
    <location>
        <begin position="1"/>
        <end position="33"/>
    </location>
</feature>
<dbReference type="Pfam" id="PF07695">
    <property type="entry name" value="7TMR-DISM_7TM"/>
    <property type="match status" value="1"/>
</dbReference>
<evidence type="ECO:0000256" key="1">
    <source>
        <dbReference type="ARBA" id="ARBA00012528"/>
    </source>
</evidence>
<comment type="catalytic activity">
    <reaction evidence="2">
        <text>2 GTP = 3',3'-c-di-GMP + 2 diphosphate</text>
        <dbReference type="Rhea" id="RHEA:24898"/>
        <dbReference type="ChEBI" id="CHEBI:33019"/>
        <dbReference type="ChEBI" id="CHEBI:37565"/>
        <dbReference type="ChEBI" id="CHEBI:58805"/>
        <dbReference type="EC" id="2.7.7.65"/>
    </reaction>
</comment>
<keyword evidence="4" id="KW-0472">Membrane</keyword>
<dbReference type="NCBIfam" id="TIGR00254">
    <property type="entry name" value="GGDEF"/>
    <property type="match status" value="1"/>
</dbReference>
<dbReference type="PANTHER" id="PTHR45138:SF9">
    <property type="entry name" value="DIGUANYLATE CYCLASE DGCM-RELATED"/>
    <property type="match status" value="1"/>
</dbReference>
<dbReference type="Gene3D" id="3.30.70.270">
    <property type="match status" value="1"/>
</dbReference>